<feature type="region of interest" description="Disordered" evidence="1">
    <location>
        <begin position="276"/>
        <end position="354"/>
    </location>
</feature>
<dbReference type="GO" id="GO:0051276">
    <property type="term" value="P:chromosome organization"/>
    <property type="evidence" value="ECO:0007669"/>
    <property type="project" value="InterPro"/>
</dbReference>
<evidence type="ECO:0000313" key="3">
    <source>
        <dbReference type="Proteomes" id="UP000654075"/>
    </source>
</evidence>
<feature type="compositionally biased region" description="Acidic residues" evidence="1">
    <location>
        <begin position="287"/>
        <end position="345"/>
    </location>
</feature>
<accession>A0A813GWP4</accession>
<organism evidence="2 3">
    <name type="scientific">Polarella glacialis</name>
    <name type="common">Dinoflagellate</name>
    <dbReference type="NCBI Taxonomy" id="89957"/>
    <lineage>
        <taxon>Eukaryota</taxon>
        <taxon>Sar</taxon>
        <taxon>Alveolata</taxon>
        <taxon>Dinophyceae</taxon>
        <taxon>Suessiales</taxon>
        <taxon>Suessiaceae</taxon>
        <taxon>Polarella</taxon>
    </lineage>
</organism>
<evidence type="ECO:0000313" key="2">
    <source>
        <dbReference type="EMBL" id="CAE8629584.1"/>
    </source>
</evidence>
<sequence>MASFPRERLVQLIVGLLSKQGAAMLAVLDKKVGAGEGLEVKGVTVAPDILREALALHRKKSSPLPEGGAAQPEPRSSPTASSSAAVSSDAVSSAAVGSRGPGAPASAAAAAAPPPAAPAASARWGAGGARWTPGVPSASLLAAKALTECEHAEPCARQAVVAQGSKAVSVFGLPDVLAPPLGTQLSEGQQVEVVARFLSQRDGRVYLRLKAETGWVSTRSLEDFEEIVLLALEGERSLEPDNFKKSMKSPAMALLPVLDQEAAAASAVGDGVVGEDAGLEGAAEGGADLDSEGEGDQDLVDERDGELDADDEEGVGEEDMEDGQEDEETDGEEKAEDEETLEDAAAEGGAALAGSPSKAIKRKVMKFKIISGRVPILRRPAAADLMGQPSAHLASLQKGATFLADGIFFVRGEQRAYLRLTRDRGWICERSRKDVHRLAVVRAVQRRVPVSKKMAKAVAFRGGDAGGATHLKQEDLVKNSQGKIVSKRASEAAKKRYADSSLGKWTEAVKKARSDLGVVGFSAVKKGSPLYEKAQEYYKGPLQAAPPGPPTS</sequence>
<dbReference type="OrthoDB" id="10415189at2759"/>
<dbReference type="GO" id="GO:0003677">
    <property type="term" value="F:DNA binding"/>
    <property type="evidence" value="ECO:0007669"/>
    <property type="project" value="InterPro"/>
</dbReference>
<keyword evidence="3" id="KW-1185">Reference proteome</keyword>
<reference evidence="2" key="1">
    <citation type="submission" date="2021-02" db="EMBL/GenBank/DDBJ databases">
        <authorList>
            <person name="Dougan E. K."/>
            <person name="Rhodes N."/>
            <person name="Thang M."/>
            <person name="Chan C."/>
        </authorList>
    </citation>
    <scope>NUCLEOTIDE SEQUENCE</scope>
</reference>
<feature type="compositionally biased region" description="Low complexity" evidence="1">
    <location>
        <begin position="74"/>
        <end position="111"/>
    </location>
</feature>
<evidence type="ECO:0000256" key="1">
    <source>
        <dbReference type="SAM" id="MobiDB-lite"/>
    </source>
</evidence>
<feature type="region of interest" description="Disordered" evidence="1">
    <location>
        <begin position="57"/>
        <end position="126"/>
    </location>
</feature>
<protein>
    <submittedName>
        <fullName evidence="2">Uncharacterized protein</fullName>
    </submittedName>
</protein>
<dbReference type="OMA" id="GWICERS"/>
<gene>
    <name evidence="2" type="ORF">PGLA1383_LOCUS46021</name>
</gene>
<proteinExistence type="predicted"/>
<dbReference type="AlphaFoldDB" id="A0A813GWP4"/>
<comment type="caution">
    <text evidence="2">The sequence shown here is derived from an EMBL/GenBank/DDBJ whole genome shotgun (WGS) entry which is preliminary data.</text>
</comment>
<name>A0A813GWP4_POLGL</name>
<dbReference type="Proteomes" id="UP000654075">
    <property type="component" value="Unassembled WGS sequence"/>
</dbReference>
<dbReference type="Pfam" id="PF19060">
    <property type="entry name" value="DVNP"/>
    <property type="match status" value="1"/>
</dbReference>
<dbReference type="EMBL" id="CAJNNV010029665">
    <property type="protein sequence ID" value="CAE8629584.1"/>
    <property type="molecule type" value="Genomic_DNA"/>
</dbReference>
<feature type="compositionally biased region" description="Low complexity" evidence="1">
    <location>
        <begin position="276"/>
        <end position="286"/>
    </location>
</feature>
<dbReference type="InterPro" id="IPR043928">
    <property type="entry name" value="DNVP"/>
</dbReference>